<keyword evidence="4" id="KW-0049">Antioxidant</keyword>
<dbReference type="PROSITE" id="PS51352">
    <property type="entry name" value="THIOREDOXIN_2"/>
    <property type="match status" value="1"/>
</dbReference>
<evidence type="ECO:0000313" key="14">
    <source>
        <dbReference type="Proteomes" id="UP001597197"/>
    </source>
</evidence>
<dbReference type="EMBL" id="JBHUFD010000001">
    <property type="protein sequence ID" value="MFD1871192.1"/>
    <property type="molecule type" value="Genomic_DNA"/>
</dbReference>
<reference evidence="14" key="1">
    <citation type="journal article" date="2019" name="Int. J. Syst. Evol. Microbiol.">
        <title>The Global Catalogue of Microorganisms (GCM) 10K type strain sequencing project: providing services to taxonomists for standard genome sequencing and annotation.</title>
        <authorList>
            <consortium name="The Broad Institute Genomics Platform"/>
            <consortium name="The Broad Institute Genome Sequencing Center for Infectious Disease"/>
            <person name="Wu L."/>
            <person name="Ma J."/>
        </authorList>
    </citation>
    <scope>NUCLEOTIDE SEQUENCE [LARGE SCALE GENOMIC DNA]</scope>
    <source>
        <strain evidence="14">CGMCC 1.15795</strain>
    </source>
</reference>
<keyword evidence="3" id="KW-0575">Peroxidase</keyword>
<evidence type="ECO:0000256" key="8">
    <source>
        <dbReference type="ARBA" id="ARBA00032824"/>
    </source>
</evidence>
<evidence type="ECO:0000256" key="9">
    <source>
        <dbReference type="ARBA" id="ARBA00038489"/>
    </source>
</evidence>
<dbReference type="Proteomes" id="UP001597197">
    <property type="component" value="Unassembled WGS sequence"/>
</dbReference>
<dbReference type="InterPro" id="IPR013766">
    <property type="entry name" value="Thioredoxin_domain"/>
</dbReference>
<feature type="domain" description="Thioredoxin" evidence="12">
    <location>
        <begin position="52"/>
        <end position="225"/>
    </location>
</feature>
<sequence length="229" mass="23850">MAVSTSSAPTTFQQELTATAQHLASVLPPAAAQTIDGGITTVATSGLASRALQAGQVAPGFTLPSATNEPVALAQLLQQGPVVLVFYRGNWCPYCNVQLRAYQQLLPELAQHGATLVAVSPQTPDLTSLTASEKSLTFLVLSDVGNVVARQYGLAYKVGAEVADTLRSVGIDLAAHNGTADDELPLTATFIIGTDGLVKWSWAEANFKHRADPAEILDALAQATAPQTA</sequence>
<keyword evidence="5" id="KW-0560">Oxidoreductase</keyword>
<dbReference type="SUPFAM" id="SSF52833">
    <property type="entry name" value="Thioredoxin-like"/>
    <property type="match status" value="1"/>
</dbReference>
<dbReference type="PANTHER" id="PTHR42801">
    <property type="entry name" value="THIOREDOXIN-DEPENDENT PEROXIDE REDUCTASE"/>
    <property type="match status" value="1"/>
</dbReference>
<dbReference type="InterPro" id="IPR050924">
    <property type="entry name" value="Peroxiredoxin_BCP/PrxQ"/>
</dbReference>
<protein>
    <recommendedName>
        <fullName evidence="2">thioredoxin-dependent peroxiredoxin</fullName>
        <ecNumber evidence="2">1.11.1.24</ecNumber>
    </recommendedName>
    <alternativeName>
        <fullName evidence="8">Thioredoxin peroxidase</fullName>
    </alternativeName>
    <alternativeName>
        <fullName evidence="10">Thioredoxin-dependent peroxiredoxin Bcp</fullName>
    </alternativeName>
</protein>
<evidence type="ECO:0000256" key="1">
    <source>
        <dbReference type="ARBA" id="ARBA00003330"/>
    </source>
</evidence>
<evidence type="ECO:0000256" key="6">
    <source>
        <dbReference type="ARBA" id="ARBA00023157"/>
    </source>
</evidence>
<dbReference type="CDD" id="cd02970">
    <property type="entry name" value="PRX_like2"/>
    <property type="match status" value="1"/>
</dbReference>
<comment type="similarity">
    <text evidence="9">Belongs to the peroxiredoxin family. BCP/PrxQ subfamily.</text>
</comment>
<comment type="function">
    <text evidence="1">Thiol-specific peroxidase that catalyzes the reduction of hydrogen peroxide and organic hydroperoxides to water and alcohols, respectively. Plays a role in cell protection against oxidative stress by detoxifying peroxides and as sensor of hydrogen peroxide-mediated signaling events.</text>
</comment>
<dbReference type="Gene3D" id="3.40.30.10">
    <property type="entry name" value="Glutaredoxin"/>
    <property type="match status" value="1"/>
</dbReference>
<dbReference type="InterPro" id="IPR036249">
    <property type="entry name" value="Thioredoxin-like_sf"/>
</dbReference>
<evidence type="ECO:0000256" key="11">
    <source>
        <dbReference type="ARBA" id="ARBA00049091"/>
    </source>
</evidence>
<proteinExistence type="inferred from homology"/>
<evidence type="ECO:0000256" key="10">
    <source>
        <dbReference type="ARBA" id="ARBA00042639"/>
    </source>
</evidence>
<accession>A0ABW4QNT8</accession>
<gene>
    <name evidence="13" type="ORF">ACFSDX_02055</name>
</gene>
<keyword evidence="7" id="KW-0676">Redox-active center</keyword>
<evidence type="ECO:0000256" key="4">
    <source>
        <dbReference type="ARBA" id="ARBA00022862"/>
    </source>
</evidence>
<comment type="caution">
    <text evidence="13">The sequence shown here is derived from an EMBL/GenBank/DDBJ whole genome shotgun (WGS) entry which is preliminary data.</text>
</comment>
<evidence type="ECO:0000256" key="7">
    <source>
        <dbReference type="ARBA" id="ARBA00023284"/>
    </source>
</evidence>
<dbReference type="EC" id="1.11.1.24" evidence="2"/>
<name>A0ABW4QNT8_9BACT</name>
<evidence type="ECO:0000256" key="2">
    <source>
        <dbReference type="ARBA" id="ARBA00013017"/>
    </source>
</evidence>
<organism evidence="13 14">
    <name type="scientific">Hymenobacter bucti</name>
    <dbReference type="NCBI Taxonomy" id="1844114"/>
    <lineage>
        <taxon>Bacteria</taxon>
        <taxon>Pseudomonadati</taxon>
        <taxon>Bacteroidota</taxon>
        <taxon>Cytophagia</taxon>
        <taxon>Cytophagales</taxon>
        <taxon>Hymenobacteraceae</taxon>
        <taxon>Hymenobacter</taxon>
    </lineage>
</organism>
<dbReference type="Pfam" id="PF00578">
    <property type="entry name" value="AhpC-TSA"/>
    <property type="match status" value="1"/>
</dbReference>
<evidence type="ECO:0000259" key="12">
    <source>
        <dbReference type="PROSITE" id="PS51352"/>
    </source>
</evidence>
<keyword evidence="14" id="KW-1185">Reference proteome</keyword>
<evidence type="ECO:0000313" key="13">
    <source>
        <dbReference type="EMBL" id="MFD1871192.1"/>
    </source>
</evidence>
<dbReference type="InterPro" id="IPR000866">
    <property type="entry name" value="AhpC/TSA"/>
</dbReference>
<comment type="catalytic activity">
    <reaction evidence="11">
        <text>a hydroperoxide + [thioredoxin]-dithiol = an alcohol + [thioredoxin]-disulfide + H2O</text>
        <dbReference type="Rhea" id="RHEA:62620"/>
        <dbReference type="Rhea" id="RHEA-COMP:10698"/>
        <dbReference type="Rhea" id="RHEA-COMP:10700"/>
        <dbReference type="ChEBI" id="CHEBI:15377"/>
        <dbReference type="ChEBI" id="CHEBI:29950"/>
        <dbReference type="ChEBI" id="CHEBI:30879"/>
        <dbReference type="ChEBI" id="CHEBI:35924"/>
        <dbReference type="ChEBI" id="CHEBI:50058"/>
        <dbReference type="EC" id="1.11.1.24"/>
    </reaction>
</comment>
<keyword evidence="6" id="KW-1015">Disulfide bond</keyword>
<evidence type="ECO:0000256" key="3">
    <source>
        <dbReference type="ARBA" id="ARBA00022559"/>
    </source>
</evidence>
<dbReference type="PANTHER" id="PTHR42801:SF7">
    <property type="entry name" value="SLL1159 PROTEIN"/>
    <property type="match status" value="1"/>
</dbReference>
<evidence type="ECO:0000256" key="5">
    <source>
        <dbReference type="ARBA" id="ARBA00023002"/>
    </source>
</evidence>
<dbReference type="RefSeq" id="WP_382311534.1">
    <property type="nucleotide sequence ID" value="NZ_JBHUFD010000001.1"/>
</dbReference>